<proteinExistence type="predicted"/>
<protein>
    <recommendedName>
        <fullName evidence="3">Lipoprotein</fullName>
    </recommendedName>
</protein>
<dbReference type="OrthoDB" id="752687at2"/>
<sequence length="231" mass="26411">MKQKTTLFYTILLSIFLFSGCKKEDSYEELTSLADDKIQQAVKLTENLSCNDLKECRIDTLYYTYVPVHPSFEQAYNKLLAEAADLKERAQKVYKGPIVYNTSVAPNYLPPHFGIRCIAGKLKVASARDLELSEINQLLADLLPKLQTFFDDVPCNDPSKWHIATLRKECEFIPILYTDKQNFAEFGNMAEQYNHLYSAKRIQDKSLNCSDKNDKPAKGVICENGKPKITY</sequence>
<dbReference type="PROSITE" id="PS51257">
    <property type="entry name" value="PROKAR_LIPOPROTEIN"/>
    <property type="match status" value="1"/>
</dbReference>
<evidence type="ECO:0000313" key="1">
    <source>
        <dbReference type="EMBL" id="PUV22709.1"/>
    </source>
</evidence>
<gene>
    <name evidence="1" type="ORF">DCO56_21170</name>
</gene>
<evidence type="ECO:0008006" key="3">
    <source>
        <dbReference type="Google" id="ProtNLM"/>
    </source>
</evidence>
<dbReference type="EMBL" id="QCXX01000006">
    <property type="protein sequence ID" value="PUV22709.1"/>
    <property type="molecule type" value="Genomic_DNA"/>
</dbReference>
<evidence type="ECO:0000313" key="2">
    <source>
        <dbReference type="Proteomes" id="UP000250831"/>
    </source>
</evidence>
<reference evidence="1 2" key="1">
    <citation type="submission" date="2018-04" db="EMBL/GenBank/DDBJ databases">
        <title>Sphingobacterium sp. M46 Genome.</title>
        <authorList>
            <person name="Cheng J."/>
            <person name="Li Y."/>
        </authorList>
    </citation>
    <scope>NUCLEOTIDE SEQUENCE [LARGE SCALE GENOMIC DNA]</scope>
    <source>
        <strain evidence="1 2">M46</strain>
    </source>
</reference>
<comment type="caution">
    <text evidence="1">The sequence shown here is derived from an EMBL/GenBank/DDBJ whole genome shotgun (WGS) entry which is preliminary data.</text>
</comment>
<dbReference type="AlphaFoldDB" id="A0A363NPJ9"/>
<name>A0A363NPJ9_9SPHI</name>
<accession>A0A363NPJ9</accession>
<keyword evidence="2" id="KW-1185">Reference proteome</keyword>
<dbReference type="RefSeq" id="WP_108635737.1">
    <property type="nucleotide sequence ID" value="NZ_QCXX01000006.1"/>
</dbReference>
<dbReference type="Proteomes" id="UP000250831">
    <property type="component" value="Unassembled WGS sequence"/>
</dbReference>
<organism evidence="1 2">
    <name type="scientific">Sphingobacterium athyrii</name>
    <dbReference type="NCBI Taxonomy" id="2152717"/>
    <lineage>
        <taxon>Bacteria</taxon>
        <taxon>Pseudomonadati</taxon>
        <taxon>Bacteroidota</taxon>
        <taxon>Sphingobacteriia</taxon>
        <taxon>Sphingobacteriales</taxon>
        <taxon>Sphingobacteriaceae</taxon>
        <taxon>Sphingobacterium</taxon>
    </lineage>
</organism>